<dbReference type="GO" id="GO:0016020">
    <property type="term" value="C:membrane"/>
    <property type="evidence" value="ECO:0007669"/>
    <property type="project" value="UniProtKB-SubCell"/>
</dbReference>
<evidence type="ECO:0000256" key="5">
    <source>
        <dbReference type="ARBA" id="ARBA00023136"/>
    </source>
</evidence>
<comment type="caution">
    <text evidence="8">The sequence shown here is derived from an EMBL/GenBank/DDBJ whole genome shotgun (WGS) entry which is preliminary data.</text>
</comment>
<evidence type="ECO:0000256" key="4">
    <source>
        <dbReference type="ARBA" id="ARBA00022989"/>
    </source>
</evidence>
<comment type="function">
    <text evidence="6">HflC and HflK could regulate a protease.</text>
</comment>
<dbReference type="PANTHER" id="PTHR42911:SF1">
    <property type="entry name" value="MODULATOR OF FTSH PROTEASE HFLC"/>
    <property type="match status" value="1"/>
</dbReference>
<dbReference type="Pfam" id="PF01145">
    <property type="entry name" value="Band_7"/>
    <property type="match status" value="1"/>
</dbReference>
<organism evidence="8 9">
    <name type="scientific">Arenimonas malthae CC-JY-1</name>
    <dbReference type="NCBI Taxonomy" id="1384054"/>
    <lineage>
        <taxon>Bacteria</taxon>
        <taxon>Pseudomonadati</taxon>
        <taxon>Pseudomonadota</taxon>
        <taxon>Gammaproteobacteria</taxon>
        <taxon>Lysobacterales</taxon>
        <taxon>Lysobacteraceae</taxon>
        <taxon>Arenimonas</taxon>
    </lineage>
</organism>
<keyword evidence="9" id="KW-1185">Reference proteome</keyword>
<accession>A0A091AR69</accession>
<evidence type="ECO:0000313" key="8">
    <source>
        <dbReference type="EMBL" id="KFN41861.1"/>
    </source>
</evidence>
<dbReference type="RefSeq" id="WP_043805278.1">
    <property type="nucleotide sequence ID" value="NZ_AVCH01000209.1"/>
</dbReference>
<protein>
    <recommendedName>
        <fullName evidence="6">Protein HflC</fullName>
    </recommendedName>
</protein>
<comment type="similarity">
    <text evidence="2 6">Belongs to the band 7/mec-2 family. HflC subfamily.</text>
</comment>
<dbReference type="AlphaFoldDB" id="A0A091AR69"/>
<evidence type="ECO:0000256" key="3">
    <source>
        <dbReference type="ARBA" id="ARBA00022692"/>
    </source>
</evidence>
<dbReference type="InterPro" id="IPR010200">
    <property type="entry name" value="HflC"/>
</dbReference>
<dbReference type="STRING" id="1384054.N790_11995"/>
<dbReference type="eggNOG" id="COG0330">
    <property type="taxonomic scope" value="Bacteria"/>
</dbReference>
<evidence type="ECO:0000256" key="2">
    <source>
        <dbReference type="ARBA" id="ARBA00007862"/>
    </source>
</evidence>
<evidence type="ECO:0000313" key="9">
    <source>
        <dbReference type="Proteomes" id="UP000029392"/>
    </source>
</evidence>
<dbReference type="Gene3D" id="3.30.479.30">
    <property type="entry name" value="Band 7 domain"/>
    <property type="match status" value="1"/>
</dbReference>
<dbReference type="CDD" id="cd03405">
    <property type="entry name" value="SPFH_HflC"/>
    <property type="match status" value="1"/>
</dbReference>
<dbReference type="Proteomes" id="UP000029392">
    <property type="component" value="Unassembled WGS sequence"/>
</dbReference>
<keyword evidence="3" id="KW-0812">Transmembrane</keyword>
<name>A0A091AR69_9GAMM</name>
<comment type="subcellular location">
    <subcellularLocation>
        <location evidence="1">Membrane</location>
        <topology evidence="1">Single-pass membrane protein</topology>
    </subcellularLocation>
</comment>
<dbReference type="PIRSF" id="PIRSF005651">
    <property type="entry name" value="HflC"/>
    <property type="match status" value="1"/>
</dbReference>
<proteinExistence type="inferred from homology"/>
<dbReference type="PATRIC" id="fig|1384054.3.peg.2627"/>
<feature type="domain" description="Band 7" evidence="7">
    <location>
        <begin position="21"/>
        <end position="187"/>
    </location>
</feature>
<dbReference type="InterPro" id="IPR036013">
    <property type="entry name" value="Band_7/SPFH_dom_sf"/>
</dbReference>
<dbReference type="SMART" id="SM00244">
    <property type="entry name" value="PHB"/>
    <property type="match status" value="1"/>
</dbReference>
<evidence type="ECO:0000259" key="7">
    <source>
        <dbReference type="SMART" id="SM00244"/>
    </source>
</evidence>
<evidence type="ECO:0000256" key="6">
    <source>
        <dbReference type="PIRNR" id="PIRNR005651"/>
    </source>
</evidence>
<dbReference type="SUPFAM" id="SSF117892">
    <property type="entry name" value="Band 7/SPFH domain"/>
    <property type="match status" value="1"/>
</dbReference>
<keyword evidence="4" id="KW-1133">Transmembrane helix</keyword>
<reference evidence="8 9" key="1">
    <citation type="submission" date="2013-09" db="EMBL/GenBank/DDBJ databases">
        <title>Genome sequencing of Arenimonas malthae.</title>
        <authorList>
            <person name="Chen F."/>
            <person name="Wang G."/>
        </authorList>
    </citation>
    <scope>NUCLEOTIDE SEQUENCE [LARGE SCALE GENOMIC DNA]</scope>
    <source>
        <strain evidence="8 9">CC-JY-1</strain>
    </source>
</reference>
<dbReference type="EMBL" id="AVCH01000209">
    <property type="protein sequence ID" value="KFN41861.1"/>
    <property type="molecule type" value="Genomic_DNA"/>
</dbReference>
<gene>
    <name evidence="8" type="ORF">N790_11995</name>
</gene>
<keyword evidence="5" id="KW-0472">Membrane</keyword>
<dbReference type="OrthoDB" id="9812991at2"/>
<dbReference type="PANTHER" id="PTHR42911">
    <property type="entry name" value="MODULATOR OF FTSH PROTEASE HFLC"/>
    <property type="match status" value="1"/>
</dbReference>
<evidence type="ECO:0000256" key="1">
    <source>
        <dbReference type="ARBA" id="ARBA00004167"/>
    </source>
</evidence>
<sequence>MTRGFTLAVFIAVAALLAAMGSVFIVNEGQTAIVLNLGKVARADLKPGLHFKWPLVEDVRKFDQRILSLDDAPERYLTAEKKDVSVDFFVKWRIKDVATYYRAASGGSEEAARQRLTPIVKNALRNEINQRTLQEVVSAGRAELSGSFLAVVNAGASSLGVEVVDVRIKRINLPEDSTILDTVYGRMRTERTQVANQLRAEGVEQSETIRSEADRQRQVTIAEAERDAQKLRGEGDARAAEIAAAAYGQDPEFYAFYRSLEAYRNSMADGQTVLVLDPDSEFLRYFGSDKR</sequence>
<dbReference type="InterPro" id="IPR001107">
    <property type="entry name" value="Band_7"/>
</dbReference>
<dbReference type="NCBIfam" id="TIGR01932">
    <property type="entry name" value="hflC"/>
    <property type="match status" value="1"/>
</dbReference>